<evidence type="ECO:0000256" key="2">
    <source>
        <dbReference type="ARBA" id="ARBA00022980"/>
    </source>
</evidence>
<feature type="compositionally biased region" description="Basic residues" evidence="4">
    <location>
        <begin position="85"/>
        <end position="95"/>
    </location>
</feature>
<dbReference type="InterPro" id="IPR035104">
    <property type="entry name" value="Ribosomal_protein_S1-like"/>
</dbReference>
<protein>
    <submittedName>
        <fullName evidence="6">S1 RNA-binding domain-containing protein</fullName>
    </submittedName>
</protein>
<feature type="compositionally biased region" description="Low complexity" evidence="4">
    <location>
        <begin position="132"/>
        <end position="142"/>
    </location>
</feature>
<dbReference type="SUPFAM" id="SSF50249">
    <property type="entry name" value="Nucleic acid-binding proteins"/>
    <property type="match status" value="5"/>
</dbReference>
<comment type="similarity">
    <text evidence="1">Belongs to the bacterial ribosomal protein bS1 family.</text>
</comment>
<dbReference type="InterPro" id="IPR003029">
    <property type="entry name" value="S1_domain"/>
</dbReference>
<dbReference type="CDD" id="cd04465">
    <property type="entry name" value="S1_RPS1_repeat_ec2_hs2"/>
    <property type="match status" value="1"/>
</dbReference>
<proteinExistence type="inferred from homology"/>
<dbReference type="Pfam" id="PF00575">
    <property type="entry name" value="S1"/>
    <property type="match status" value="3"/>
</dbReference>
<evidence type="ECO:0000259" key="5">
    <source>
        <dbReference type="PROSITE" id="PS50126"/>
    </source>
</evidence>
<keyword evidence="2" id="KW-0689">Ribosomal protein</keyword>
<sequence length="623" mass="66135">MNTDNNTTEAAEVQKDAAAPEAQPQNQTPEASTEAQAPSPTAAPSREEWEDEQPGDDIGNRLPGAGGRPQASPAATAEGPGGDAKKRKRRRKRKGPPGAQGPTAEGAAEGAEGAEASDGEDAEGEDAEAGEASEAQAGGEAPQGKRKDRRKDKQAAAAAAAQRERPAFSVGEEVFGKVCKVTDQAIWIDIAGKATGLFDRQELGDEEVPAEGDQFIASVQSTGVRGGMLVLCKGQPKPLDELKTQLEAASQSGEPVFGFVTGAVKGGLEVDLGGLRAFAPASHVDLRHGADLSNLVGQRLDFVVAQYAKKGRDIVVSRKRMLEEDARRLRTEALSKVTPGSVHKGIVRKVVAWGVFVALPEAGNVEGLIHMTEASHDRSARLGDLFRPGAEIDVKIIRIDDKGKLWLSHKATTADPWDTVKEKYAVGTKHKGKIARLQPFGAFIELEAGIDGLCHTADISFKQVEHPSEVVKVGDEIDVVVASCDPGAHKIGLHPALPSGEEEEPRQRVQQYKAVKVAVVQAVEGGLSVRVLGVTGRAARGFIPAGHTGTARGTDLRKEFPVGTKLDAKVLEVDPRRGEAKLSIRALKEDAEKQAYQSYRAGVAREAKFGTFADLMKKSQSSH</sequence>
<dbReference type="InterPro" id="IPR050437">
    <property type="entry name" value="Ribos_protein_bS1-like"/>
</dbReference>
<keyword evidence="7" id="KW-1185">Reference proteome</keyword>
<dbReference type="InterPro" id="IPR012340">
    <property type="entry name" value="NA-bd_OB-fold"/>
</dbReference>
<feature type="compositionally biased region" description="Low complexity" evidence="4">
    <location>
        <begin position="96"/>
        <end position="114"/>
    </location>
</feature>
<evidence type="ECO:0000313" key="6">
    <source>
        <dbReference type="EMBL" id="MDC0748526.1"/>
    </source>
</evidence>
<dbReference type="PANTHER" id="PTHR10724">
    <property type="entry name" value="30S RIBOSOMAL PROTEIN S1"/>
    <property type="match status" value="1"/>
</dbReference>
<reference evidence="6 7" key="1">
    <citation type="submission" date="2022-11" db="EMBL/GenBank/DDBJ databases">
        <title>Minimal conservation of predation-associated metabolite biosynthetic gene clusters underscores biosynthetic potential of Myxococcota including descriptions for ten novel species: Archangium lansinium sp. nov., Myxococcus landrumus sp. nov., Nannocystis bai.</title>
        <authorList>
            <person name="Ahearne A."/>
            <person name="Stevens C."/>
            <person name="Dowd S."/>
        </authorList>
    </citation>
    <scope>NUCLEOTIDE SEQUENCE [LARGE SCALE GENOMIC DNA]</scope>
    <source>
        <strain evidence="6 7">RJM3</strain>
    </source>
</reference>
<gene>
    <name evidence="6" type="ORF">POL67_44780</name>
</gene>
<feature type="domain" description="S1 motif" evidence="5">
    <location>
        <begin position="340"/>
        <end position="410"/>
    </location>
</feature>
<feature type="compositionally biased region" description="Acidic residues" evidence="4">
    <location>
        <begin position="115"/>
        <end position="131"/>
    </location>
</feature>
<evidence type="ECO:0000256" key="1">
    <source>
        <dbReference type="ARBA" id="ARBA00006767"/>
    </source>
</evidence>
<dbReference type="PANTHER" id="PTHR10724:SF7">
    <property type="entry name" value="SMALL RIBOSOMAL SUBUNIT PROTEIN BS1C"/>
    <property type="match status" value="1"/>
</dbReference>
<evidence type="ECO:0000313" key="7">
    <source>
        <dbReference type="Proteomes" id="UP001221411"/>
    </source>
</evidence>
<evidence type="ECO:0000256" key="3">
    <source>
        <dbReference type="ARBA" id="ARBA00023274"/>
    </source>
</evidence>
<organism evidence="6 7">
    <name type="scientific">Polyangium mundeleinium</name>
    <dbReference type="NCBI Taxonomy" id="2995306"/>
    <lineage>
        <taxon>Bacteria</taxon>
        <taxon>Pseudomonadati</taxon>
        <taxon>Myxococcota</taxon>
        <taxon>Polyangia</taxon>
        <taxon>Polyangiales</taxon>
        <taxon>Polyangiaceae</taxon>
        <taxon>Polyangium</taxon>
    </lineage>
</organism>
<comment type="caution">
    <text evidence="6">The sequence shown here is derived from an EMBL/GenBank/DDBJ whole genome shotgun (WGS) entry which is preliminary data.</text>
</comment>
<evidence type="ECO:0000256" key="4">
    <source>
        <dbReference type="SAM" id="MobiDB-lite"/>
    </source>
</evidence>
<feature type="compositionally biased region" description="Polar residues" evidence="4">
    <location>
        <begin position="23"/>
        <end position="39"/>
    </location>
</feature>
<dbReference type="PROSITE" id="PS50126">
    <property type="entry name" value="S1"/>
    <property type="match status" value="5"/>
</dbReference>
<dbReference type="RefSeq" id="WP_271927499.1">
    <property type="nucleotide sequence ID" value="NZ_JAQNDO010000001.1"/>
</dbReference>
<feature type="domain" description="S1 motif" evidence="5">
    <location>
        <begin position="427"/>
        <end position="496"/>
    </location>
</feature>
<dbReference type="Proteomes" id="UP001221411">
    <property type="component" value="Unassembled WGS sequence"/>
</dbReference>
<dbReference type="EMBL" id="JAQNDO010000001">
    <property type="protein sequence ID" value="MDC0748526.1"/>
    <property type="molecule type" value="Genomic_DNA"/>
</dbReference>
<keyword evidence="3" id="KW-0687">Ribonucleoprotein</keyword>
<feature type="region of interest" description="Disordered" evidence="4">
    <location>
        <begin position="1"/>
        <end position="167"/>
    </location>
</feature>
<dbReference type="Gene3D" id="2.40.50.140">
    <property type="entry name" value="Nucleic acid-binding proteins"/>
    <property type="match status" value="4"/>
</dbReference>
<name>A0ABT5F601_9BACT</name>
<dbReference type="PRINTS" id="PR00681">
    <property type="entry name" value="RIBOSOMALS1"/>
</dbReference>
<feature type="domain" description="S1 motif" evidence="5">
    <location>
        <begin position="512"/>
        <end position="585"/>
    </location>
</feature>
<accession>A0ABT5F601</accession>
<feature type="domain" description="S1 motif" evidence="5">
    <location>
        <begin position="171"/>
        <end position="234"/>
    </location>
</feature>
<feature type="domain" description="S1 motif" evidence="5">
    <location>
        <begin position="253"/>
        <end position="319"/>
    </location>
</feature>
<dbReference type="SMART" id="SM00316">
    <property type="entry name" value="S1"/>
    <property type="match status" value="5"/>
</dbReference>